<dbReference type="GeneID" id="20283397"/>
<proteinExistence type="predicted"/>
<name>A0A076G7C5_9CAUD</name>
<evidence type="ECO:0000313" key="1">
    <source>
        <dbReference type="EMBL" id="AII28011.1"/>
    </source>
</evidence>
<organism evidence="1 2">
    <name type="scientific">Bacillus phage Bobb</name>
    <dbReference type="NCBI Taxonomy" id="1527469"/>
    <lineage>
        <taxon>Viruses</taxon>
        <taxon>Duplodnaviria</taxon>
        <taxon>Heunggongvirae</taxon>
        <taxon>Uroviricota</taxon>
        <taxon>Caudoviricetes</taxon>
        <taxon>Herelleviridae</taxon>
        <taxon>Bastillevirinae</taxon>
        <taxon>Agatevirus</taxon>
        <taxon>Agatevirus bobb</taxon>
    </lineage>
</organism>
<sequence>MTNNRVKELAGVHGVTTDNAFEEIVDIVEKHGRMVQDRFQVDQPENSWTELVILTYQIFGEFYEFWYQVRTPYTPALSSLAFGFDKLETSVVN</sequence>
<dbReference type="OrthoDB" id="21105at10239"/>
<accession>A0A076G7C5</accession>
<keyword evidence="2" id="KW-1185">Reference proteome</keyword>
<dbReference type="EMBL" id="KM051843">
    <property type="protein sequence ID" value="AII28011.1"/>
    <property type="molecule type" value="Genomic_DNA"/>
</dbReference>
<evidence type="ECO:0000313" key="2">
    <source>
        <dbReference type="Proteomes" id="UP000028664"/>
    </source>
</evidence>
<dbReference type="Proteomes" id="UP000028664">
    <property type="component" value="Segment"/>
</dbReference>
<protein>
    <submittedName>
        <fullName evidence="1">Uncharacterized protein</fullName>
    </submittedName>
</protein>
<reference evidence="1 2" key="1">
    <citation type="submission" date="2014-06" db="EMBL/GenBank/DDBJ databases">
        <title>Bioinformatic genomic analysis of Bacillus phage Bobb.</title>
        <authorList>
            <person name="Lewis H.M.N."/>
            <person name="Temple L."/>
            <person name="Barth R.N."/>
            <person name="Bowles K.M."/>
            <person name="Churchin D.I."/>
            <person name="Scott-Croshaw C."/>
            <person name="Glasgow G.H."/>
            <person name="Gloe M.W."/>
            <person name="McGough T.M."/>
            <person name="Nutbrown S.A."/>
            <person name="Romulus S.R."/>
            <person name="Sanders K.A.M."/>
            <person name="Diachok C.R."/>
            <person name="Serigano J.P."/>
            <person name="Shin D."/>
            <person name="Suresh M.H."/>
            <person name="Conner A.R.N."/>
            <person name="Korba R.M."/>
            <person name="Livermore R.J."/>
            <person name="Rohlf M.B."/>
            <person name="Utterback S.D."/>
            <person name="Wilson V.E."/>
        </authorList>
    </citation>
    <scope>NUCLEOTIDE SEQUENCE [LARGE SCALE GENOMIC DNA]</scope>
</reference>
<dbReference type="RefSeq" id="YP_009056379.1">
    <property type="nucleotide sequence ID" value="NC_024792.1"/>
</dbReference>
<dbReference type="KEGG" id="vg:20283397"/>